<dbReference type="Proteomes" id="UP000557566">
    <property type="component" value="Unassembled WGS sequence"/>
</dbReference>
<dbReference type="InterPro" id="IPR046341">
    <property type="entry name" value="SET_dom_sf"/>
</dbReference>
<dbReference type="PANTHER" id="PTHR13271">
    <property type="entry name" value="UNCHARACTERIZED PUTATIVE METHYLTRANSFERASE"/>
    <property type="match status" value="1"/>
</dbReference>
<evidence type="ECO:0000313" key="2">
    <source>
        <dbReference type="EMBL" id="KAF4508417.1"/>
    </source>
</evidence>
<sequence length="479" mass="52914">MGELSGNGGAASASAPSSTCSSSPMIRTLVDWATSHGAVLHPSVDVYHDAHTGLSLRALAPLRPYEPVVSLPTTLALSYLNALDRPRPLPDAFVAAAPPHVVGRIFLVFEFLGGRDSFWWPYIQALPQPREPQSWALAPFWPAEEAELLEGTNVEVGMDKIKDDVAREYSQARDLLCACGGPAVALAKTLTPALYRWAYCIFSTRSFRPGLVLSETQQTSLPPGVSIDDFSVLLPLFDIGNHDMTTDIRWDLDETGSSCELRVGRPHGPGQQIFNNYSLKTNAELLLGYGFMIPATHELHNDYTHVRKCTTAAPVASDEYLISLRPLSHPSSLLGRSKQALRLDPSTKVLGAFQHVQPDMVWDIFCTLTRPDQHGHVIPAPGKAGDEAERYRRHCFFSGQVEGEGRMYLEQTIALIQHKVLQELERLNETDVEVAGGDVALLTRNQKLALDYRERCRRVLEKTLEAISQDDILDPGEDQ</sequence>
<dbReference type="InterPro" id="IPR050600">
    <property type="entry name" value="SETD3_SETD6_MTase"/>
</dbReference>
<dbReference type="SUPFAM" id="SSF82199">
    <property type="entry name" value="SET domain"/>
    <property type="match status" value="1"/>
</dbReference>
<keyword evidence="3" id="KW-1185">Reference proteome</keyword>
<dbReference type="GO" id="GO:0016279">
    <property type="term" value="F:protein-lysine N-methyltransferase activity"/>
    <property type="evidence" value="ECO:0007669"/>
    <property type="project" value="TreeGrafter"/>
</dbReference>
<dbReference type="OrthoDB" id="42889at2759"/>
<organism evidence="2 3">
    <name type="scientific">Ophiocordyceps sinensis</name>
    <dbReference type="NCBI Taxonomy" id="72228"/>
    <lineage>
        <taxon>Eukaryota</taxon>
        <taxon>Fungi</taxon>
        <taxon>Dikarya</taxon>
        <taxon>Ascomycota</taxon>
        <taxon>Pezizomycotina</taxon>
        <taxon>Sordariomycetes</taxon>
        <taxon>Hypocreomycetidae</taxon>
        <taxon>Hypocreales</taxon>
        <taxon>Ophiocordycipitaceae</taxon>
        <taxon>Ophiocordyceps</taxon>
    </lineage>
</organism>
<evidence type="ECO:0000313" key="3">
    <source>
        <dbReference type="Proteomes" id="UP000557566"/>
    </source>
</evidence>
<proteinExistence type="predicted"/>
<dbReference type="AlphaFoldDB" id="A0A8H4PQ75"/>
<feature type="compositionally biased region" description="Low complexity" evidence="1">
    <location>
        <begin position="10"/>
        <end position="23"/>
    </location>
</feature>
<feature type="region of interest" description="Disordered" evidence="1">
    <location>
        <begin position="1"/>
        <end position="23"/>
    </location>
</feature>
<dbReference type="EMBL" id="JAAVMX010000005">
    <property type="protein sequence ID" value="KAF4508417.1"/>
    <property type="molecule type" value="Genomic_DNA"/>
</dbReference>
<reference evidence="2 3" key="1">
    <citation type="journal article" date="2020" name="Genome Biol. Evol.">
        <title>A new high-quality draft genome assembly of the Chinese cordyceps Ophiocordyceps sinensis.</title>
        <authorList>
            <person name="Shu R."/>
            <person name="Zhang J."/>
            <person name="Meng Q."/>
            <person name="Zhang H."/>
            <person name="Zhou G."/>
            <person name="Li M."/>
            <person name="Wu P."/>
            <person name="Zhao Y."/>
            <person name="Chen C."/>
            <person name="Qin Q."/>
        </authorList>
    </citation>
    <scope>NUCLEOTIDE SEQUENCE [LARGE SCALE GENOMIC DNA]</scope>
    <source>
        <strain evidence="2 3">IOZ07</strain>
    </source>
</reference>
<evidence type="ECO:0000256" key="1">
    <source>
        <dbReference type="SAM" id="MobiDB-lite"/>
    </source>
</evidence>
<protein>
    <recommendedName>
        <fullName evidence="4">SET domain protein</fullName>
    </recommendedName>
</protein>
<dbReference type="Gene3D" id="3.90.1410.10">
    <property type="entry name" value="set domain protein methyltransferase, domain 1"/>
    <property type="match status" value="1"/>
</dbReference>
<dbReference type="PANTHER" id="PTHR13271:SF146">
    <property type="entry name" value="SET DOMAIN-CONTAINING PROTEIN"/>
    <property type="match status" value="1"/>
</dbReference>
<name>A0A8H4PQ75_9HYPO</name>
<accession>A0A8H4PQ75</accession>
<evidence type="ECO:0008006" key="4">
    <source>
        <dbReference type="Google" id="ProtNLM"/>
    </source>
</evidence>
<comment type="caution">
    <text evidence="2">The sequence shown here is derived from an EMBL/GenBank/DDBJ whole genome shotgun (WGS) entry which is preliminary data.</text>
</comment>
<gene>
    <name evidence="2" type="ORF">G6O67_004798</name>
</gene>
<dbReference type="GO" id="GO:0005634">
    <property type="term" value="C:nucleus"/>
    <property type="evidence" value="ECO:0007669"/>
    <property type="project" value="TreeGrafter"/>
</dbReference>